<dbReference type="EMBL" id="SOZE01000001">
    <property type="protein sequence ID" value="TFF40861.1"/>
    <property type="molecule type" value="Genomic_DNA"/>
</dbReference>
<dbReference type="InterPro" id="IPR055259">
    <property type="entry name" value="YkvP/CgeB_Glyco_trans-like"/>
</dbReference>
<gene>
    <name evidence="2" type="ORF">E2R66_01410</name>
</gene>
<dbReference type="GO" id="GO:0016740">
    <property type="term" value="F:transferase activity"/>
    <property type="evidence" value="ECO:0007669"/>
    <property type="project" value="UniProtKB-KW"/>
</dbReference>
<comment type="caution">
    <text evidence="2">The sequence shown here is derived from an EMBL/GenBank/DDBJ whole genome shotgun (WGS) entry which is preliminary data.</text>
</comment>
<dbReference type="AlphaFoldDB" id="A0A4Y8SQG6"/>
<dbReference type="Pfam" id="PF13524">
    <property type="entry name" value="Glyco_trans_1_2"/>
    <property type="match status" value="1"/>
</dbReference>
<dbReference type="Proteomes" id="UP000297540">
    <property type="component" value="Unassembled WGS sequence"/>
</dbReference>
<organism evidence="2 3">
    <name type="scientific">Mucilaginibacter psychrotolerans</name>
    <dbReference type="NCBI Taxonomy" id="1524096"/>
    <lineage>
        <taxon>Bacteria</taxon>
        <taxon>Pseudomonadati</taxon>
        <taxon>Bacteroidota</taxon>
        <taxon>Sphingobacteriia</taxon>
        <taxon>Sphingobacteriales</taxon>
        <taxon>Sphingobacteriaceae</taxon>
        <taxon>Mucilaginibacter</taxon>
    </lineage>
</organism>
<keyword evidence="3" id="KW-1185">Reference proteome</keyword>
<protein>
    <submittedName>
        <fullName evidence="2">Glycosyltransferase family 1 protein</fullName>
    </submittedName>
</protein>
<sequence>MKILLSFLQDTGQQPHNIPAYRFWQHYIKNGIEEAGMQWLEVPDADWAEGLVHSQGSHELTSWSDEIWDKTLLYIKENRKKIGVFLCYLYPQQINEAVIAEIKRLGIPCINFYCDNVRHFTKVPREFKVFDWLWVPEYEALDMYRRAGINHIHLPMPMWVERTHREGVIHEHPNLVTFIGSKDVLRQNLLGEAISKGLDITVRGAGWLPEAKTQTVIQNSLSQKIANQFSFIQQHGLKGYAIRNLQQFNQPAAYAVDDTHIEAKPDHQEYIQFTQSSAVTLGINRVPTFKRFDTNPLTYSRLRDIEAPMLGACYLTEYCEGLDLLYEPEKEICTYRTADELVQQANRLLKDKARRDALRAAGQKRALAEHSIPASLQKLKAAIFK</sequence>
<accession>A0A4Y8SQG6</accession>
<name>A0A4Y8SQG6_9SPHI</name>
<evidence type="ECO:0000313" key="2">
    <source>
        <dbReference type="EMBL" id="TFF40861.1"/>
    </source>
</evidence>
<keyword evidence="2" id="KW-0808">Transferase</keyword>
<evidence type="ECO:0000259" key="1">
    <source>
        <dbReference type="Pfam" id="PF13524"/>
    </source>
</evidence>
<dbReference type="OrthoDB" id="783678at2"/>
<reference evidence="2 3" key="1">
    <citation type="journal article" date="2017" name="Int. J. Syst. Evol. Microbiol.">
        <title>Mucilaginibacterpsychrotolerans sp. nov., isolated from peatlands.</title>
        <authorList>
            <person name="Deng Y."/>
            <person name="Shen L."/>
            <person name="Xu B."/>
            <person name="Liu Y."/>
            <person name="Gu Z."/>
            <person name="Liu H."/>
            <person name="Zhou Y."/>
        </authorList>
    </citation>
    <scope>NUCLEOTIDE SEQUENCE [LARGE SCALE GENOMIC DNA]</scope>
    <source>
        <strain evidence="2 3">NH7-4</strain>
    </source>
</reference>
<feature type="domain" description="Spore protein YkvP/CgeB glycosyl transferase-like" evidence="1">
    <location>
        <begin position="262"/>
        <end position="379"/>
    </location>
</feature>
<evidence type="ECO:0000313" key="3">
    <source>
        <dbReference type="Proteomes" id="UP000297540"/>
    </source>
</evidence>
<dbReference type="RefSeq" id="WP_133229587.1">
    <property type="nucleotide sequence ID" value="NZ_SOZE01000001.1"/>
</dbReference>
<proteinExistence type="predicted"/>